<protein>
    <submittedName>
        <fullName evidence="1">DNA alkylation repair protein</fullName>
    </submittedName>
</protein>
<evidence type="ECO:0000313" key="1">
    <source>
        <dbReference type="EMBL" id="WXB93695.1"/>
    </source>
</evidence>
<evidence type="ECO:0000313" key="2">
    <source>
        <dbReference type="Proteomes" id="UP001387364"/>
    </source>
</evidence>
<accession>A0ABZ2N8R0</accession>
<name>A0ABZ2N8R0_9BACI</name>
<reference evidence="1 2" key="1">
    <citation type="submission" date="2024-02" db="EMBL/GenBank/DDBJ databases">
        <title>Seven novel Bacillus-like species.</title>
        <authorList>
            <person name="Liu G."/>
        </authorList>
    </citation>
    <scope>NUCLEOTIDE SEQUENCE [LARGE SCALE GENOMIC DNA]</scope>
    <source>
        <strain evidence="1 2">FJAT-52991</strain>
    </source>
</reference>
<dbReference type="Proteomes" id="UP001387364">
    <property type="component" value="Chromosome"/>
</dbReference>
<organism evidence="1 2">
    <name type="scientific">Bacillus kandeliae</name>
    <dbReference type="NCBI Taxonomy" id="3129297"/>
    <lineage>
        <taxon>Bacteria</taxon>
        <taxon>Bacillati</taxon>
        <taxon>Bacillota</taxon>
        <taxon>Bacilli</taxon>
        <taxon>Bacillales</taxon>
        <taxon>Bacillaceae</taxon>
        <taxon>Bacillus</taxon>
    </lineage>
</organism>
<proteinExistence type="predicted"/>
<dbReference type="RefSeq" id="WP_338753138.1">
    <property type="nucleotide sequence ID" value="NZ_CP147404.1"/>
</dbReference>
<dbReference type="EMBL" id="CP147404">
    <property type="protein sequence ID" value="WXB93695.1"/>
    <property type="molecule type" value="Genomic_DNA"/>
</dbReference>
<keyword evidence="2" id="KW-1185">Reference proteome</keyword>
<sequence length="77" mass="8748">MSTRYCCPNCQTNRSRFNIIKQVARAVKLDPQTGDVMESMSDPGPLHIAYNGPERRVQCAVCGVIEEERLFIKFAEK</sequence>
<gene>
    <name evidence="1" type="ORF">WDJ61_03330</name>
</gene>